<dbReference type="RefSeq" id="WP_066688677.1">
    <property type="nucleotide sequence ID" value="NZ_CP117025.1"/>
</dbReference>
<accession>A0ABR5YFF4</accession>
<evidence type="ECO:0000313" key="2">
    <source>
        <dbReference type="EMBL" id="KZE17913.1"/>
    </source>
</evidence>
<feature type="signal peptide" evidence="1">
    <location>
        <begin position="1"/>
        <end position="22"/>
    </location>
</feature>
<reference evidence="3" key="1">
    <citation type="submission" date="2016-01" db="EMBL/GenBank/DDBJ databases">
        <title>Draft genome of Chromobacterium sp. F49.</title>
        <authorList>
            <person name="Hong K.W."/>
        </authorList>
    </citation>
    <scope>NUCLEOTIDE SEQUENCE [LARGE SCALE GENOMIC DNA]</scope>
    <source>
        <strain evidence="3">CN3</strain>
    </source>
</reference>
<name>A0ABR5YFF4_9SPHN</name>
<proteinExistence type="predicted"/>
<evidence type="ECO:0000256" key="1">
    <source>
        <dbReference type="SAM" id="SignalP"/>
    </source>
</evidence>
<keyword evidence="1" id="KW-0732">Signal</keyword>
<dbReference type="Proteomes" id="UP000076609">
    <property type="component" value="Unassembled WGS sequence"/>
</dbReference>
<gene>
    <name evidence="2" type="ORF">AVT10_10195</name>
</gene>
<comment type="caution">
    <text evidence="2">The sequence shown here is derived from an EMBL/GenBank/DDBJ whole genome shotgun (WGS) entry which is preliminary data.</text>
</comment>
<organism evidence="2 3">
    <name type="scientific">Sphingomonas hankookensis</name>
    <dbReference type="NCBI Taxonomy" id="563996"/>
    <lineage>
        <taxon>Bacteria</taxon>
        <taxon>Pseudomonadati</taxon>
        <taxon>Pseudomonadota</taxon>
        <taxon>Alphaproteobacteria</taxon>
        <taxon>Sphingomonadales</taxon>
        <taxon>Sphingomonadaceae</taxon>
        <taxon>Sphingomonas</taxon>
    </lineage>
</organism>
<protein>
    <submittedName>
        <fullName evidence="2">Uncharacterized protein</fullName>
    </submittedName>
</protein>
<feature type="chain" id="PRO_5045950087" evidence="1">
    <location>
        <begin position="23"/>
        <end position="89"/>
    </location>
</feature>
<keyword evidence="3" id="KW-1185">Reference proteome</keyword>
<evidence type="ECO:0000313" key="3">
    <source>
        <dbReference type="Proteomes" id="UP000076609"/>
    </source>
</evidence>
<sequence>MTVLRFAASTLLTLAAATAAHAAQPENAPVVPAMAVNAGDQTAAAPTVRVKRYCISDRREGAPRRPKICRTREDWQARGFDPLVALGRI</sequence>
<dbReference type="EMBL" id="LQQO01000004">
    <property type="protein sequence ID" value="KZE17913.1"/>
    <property type="molecule type" value="Genomic_DNA"/>
</dbReference>